<keyword evidence="1" id="KW-0812">Transmembrane</keyword>
<accession>A0A8H3FTK6</accession>
<reference evidence="2" key="1">
    <citation type="submission" date="2021-03" db="EMBL/GenBank/DDBJ databases">
        <authorList>
            <person name="Tagirdzhanova G."/>
        </authorList>
    </citation>
    <scope>NUCLEOTIDE SEQUENCE</scope>
</reference>
<keyword evidence="3" id="KW-1185">Reference proteome</keyword>
<feature type="transmembrane region" description="Helical" evidence="1">
    <location>
        <begin position="15"/>
        <end position="37"/>
    </location>
</feature>
<evidence type="ECO:0000313" key="3">
    <source>
        <dbReference type="Proteomes" id="UP000664169"/>
    </source>
</evidence>
<dbReference type="AlphaFoldDB" id="A0A8H3FTK6"/>
<feature type="transmembrane region" description="Helical" evidence="1">
    <location>
        <begin position="98"/>
        <end position="121"/>
    </location>
</feature>
<evidence type="ECO:0000256" key="1">
    <source>
        <dbReference type="SAM" id="Phobius"/>
    </source>
</evidence>
<dbReference type="Proteomes" id="UP000664169">
    <property type="component" value="Unassembled WGS sequence"/>
</dbReference>
<gene>
    <name evidence="2" type="ORF">GOMPHAMPRED_004436</name>
</gene>
<dbReference type="EMBL" id="CAJPDQ010000027">
    <property type="protein sequence ID" value="CAF9927568.1"/>
    <property type="molecule type" value="Genomic_DNA"/>
</dbReference>
<evidence type="ECO:0000313" key="2">
    <source>
        <dbReference type="EMBL" id="CAF9927568.1"/>
    </source>
</evidence>
<organism evidence="2 3">
    <name type="scientific">Gomphillus americanus</name>
    <dbReference type="NCBI Taxonomy" id="1940652"/>
    <lineage>
        <taxon>Eukaryota</taxon>
        <taxon>Fungi</taxon>
        <taxon>Dikarya</taxon>
        <taxon>Ascomycota</taxon>
        <taxon>Pezizomycotina</taxon>
        <taxon>Lecanoromycetes</taxon>
        <taxon>OSLEUM clade</taxon>
        <taxon>Ostropomycetidae</taxon>
        <taxon>Ostropales</taxon>
        <taxon>Graphidaceae</taxon>
        <taxon>Gomphilloideae</taxon>
        <taxon>Gomphillus</taxon>
    </lineage>
</organism>
<keyword evidence="1" id="KW-1133">Transmembrane helix</keyword>
<comment type="caution">
    <text evidence="2">The sequence shown here is derived from an EMBL/GenBank/DDBJ whole genome shotgun (WGS) entry which is preliminary data.</text>
</comment>
<dbReference type="OrthoDB" id="2563633at2759"/>
<feature type="transmembrane region" description="Helical" evidence="1">
    <location>
        <begin position="133"/>
        <end position="155"/>
    </location>
</feature>
<name>A0A8H3FTK6_9LECA</name>
<keyword evidence="1" id="KW-0472">Membrane</keyword>
<sequence>MASSSTPQIFGLPPFQFALITEAVGNIGLVFFLLFYPRTALGWILSNPDRDISLGADVTAQLIGALVVGLTVPLVMSIPSPNAYSTTQAADQQKGFRAATYVVLGSGEIALSLILGWKLFAAMKGEDVGLTQTTLWIAVGTMLSILPIRALFLYIRRDWLQECEQDSGGAAGKKEL</sequence>
<proteinExistence type="predicted"/>
<protein>
    <submittedName>
        <fullName evidence="2">Uncharacterized protein</fullName>
    </submittedName>
</protein>